<dbReference type="Proteomes" id="UP001177021">
    <property type="component" value="Unassembled WGS sequence"/>
</dbReference>
<name>A0ACB0JX65_TRIPR</name>
<protein>
    <submittedName>
        <fullName evidence="1">Uncharacterized protein</fullName>
    </submittedName>
</protein>
<organism evidence="1 2">
    <name type="scientific">Trifolium pratense</name>
    <name type="common">Red clover</name>
    <dbReference type="NCBI Taxonomy" id="57577"/>
    <lineage>
        <taxon>Eukaryota</taxon>
        <taxon>Viridiplantae</taxon>
        <taxon>Streptophyta</taxon>
        <taxon>Embryophyta</taxon>
        <taxon>Tracheophyta</taxon>
        <taxon>Spermatophyta</taxon>
        <taxon>Magnoliopsida</taxon>
        <taxon>eudicotyledons</taxon>
        <taxon>Gunneridae</taxon>
        <taxon>Pentapetalae</taxon>
        <taxon>rosids</taxon>
        <taxon>fabids</taxon>
        <taxon>Fabales</taxon>
        <taxon>Fabaceae</taxon>
        <taxon>Papilionoideae</taxon>
        <taxon>50 kb inversion clade</taxon>
        <taxon>NPAAA clade</taxon>
        <taxon>Hologalegina</taxon>
        <taxon>IRL clade</taxon>
        <taxon>Trifolieae</taxon>
        <taxon>Trifolium</taxon>
    </lineage>
</organism>
<reference evidence="1" key="1">
    <citation type="submission" date="2023-10" db="EMBL/GenBank/DDBJ databases">
        <authorList>
            <person name="Rodriguez Cubillos JULIANA M."/>
            <person name="De Vega J."/>
        </authorList>
    </citation>
    <scope>NUCLEOTIDE SEQUENCE</scope>
</reference>
<accession>A0ACB0JX65</accession>
<dbReference type="EMBL" id="CASHSV030000109">
    <property type="protein sequence ID" value="CAJ2648404.1"/>
    <property type="molecule type" value="Genomic_DNA"/>
</dbReference>
<evidence type="ECO:0000313" key="2">
    <source>
        <dbReference type="Proteomes" id="UP001177021"/>
    </source>
</evidence>
<comment type="caution">
    <text evidence="1">The sequence shown here is derived from an EMBL/GenBank/DDBJ whole genome shotgun (WGS) entry which is preliminary data.</text>
</comment>
<keyword evidence="2" id="KW-1185">Reference proteome</keyword>
<evidence type="ECO:0000313" key="1">
    <source>
        <dbReference type="EMBL" id="CAJ2648404.1"/>
    </source>
</evidence>
<proteinExistence type="predicted"/>
<gene>
    <name evidence="1" type="ORF">MILVUS5_LOCUS16759</name>
</gene>
<sequence>MSVEKPLHFVPSNENAFRGVGSEGFRQWGRQLQPQFTAPSRRTIAKDCYKLYLTGKLKLETFFKTNCTSVALTTDHWTSPQKLSYLVITVFFADNDGNDKKRIISFTLILDDKEDSIERKVEEVLRE</sequence>